<keyword evidence="2" id="KW-0067">ATP-binding</keyword>
<dbReference type="Gene3D" id="3.30.420.40">
    <property type="match status" value="2"/>
</dbReference>
<dbReference type="Gene3D" id="2.60.34.10">
    <property type="entry name" value="Substrate Binding Domain Of DNAk, Chain A, domain 1"/>
    <property type="match status" value="1"/>
</dbReference>
<dbReference type="EMBL" id="ASHM01027272">
    <property type="protein sequence ID" value="PNX74273.1"/>
    <property type="molecule type" value="Genomic_DNA"/>
</dbReference>
<reference evidence="3 4" key="2">
    <citation type="journal article" date="2017" name="Front. Plant Sci.">
        <title>Gene Classification and Mining of Molecular Markers Useful in Red Clover (Trifolium pratense) Breeding.</title>
        <authorList>
            <person name="Istvanek J."/>
            <person name="Dluhosova J."/>
            <person name="Dluhos P."/>
            <person name="Patkova L."/>
            <person name="Nedelnik J."/>
            <person name="Repkova J."/>
        </authorList>
    </citation>
    <scope>NUCLEOTIDE SEQUENCE [LARGE SCALE GENOMIC DNA]</scope>
    <source>
        <strain evidence="4">cv. Tatra</strain>
        <tissue evidence="3">Young leaves</tissue>
    </source>
</reference>
<dbReference type="OrthoDB" id="1732689at2759"/>
<dbReference type="InterPro" id="IPR018181">
    <property type="entry name" value="Heat_shock_70_CS"/>
</dbReference>
<reference evidence="3 4" key="1">
    <citation type="journal article" date="2014" name="Am. J. Bot.">
        <title>Genome assembly and annotation for red clover (Trifolium pratense; Fabaceae).</title>
        <authorList>
            <person name="Istvanek J."/>
            <person name="Jaros M."/>
            <person name="Krenek A."/>
            <person name="Repkova J."/>
        </authorList>
    </citation>
    <scope>NUCLEOTIDE SEQUENCE [LARGE SCALE GENOMIC DNA]</scope>
    <source>
        <strain evidence="4">cv. Tatra</strain>
        <tissue evidence="3">Young leaves</tissue>
    </source>
</reference>
<dbReference type="InterPro" id="IPR013126">
    <property type="entry name" value="Hsp_70_fam"/>
</dbReference>
<protein>
    <submittedName>
        <fullName evidence="3">Heat shock protein</fullName>
    </submittedName>
</protein>
<dbReference type="GO" id="GO:0005524">
    <property type="term" value="F:ATP binding"/>
    <property type="evidence" value="ECO:0007669"/>
    <property type="project" value="UniProtKB-KW"/>
</dbReference>
<evidence type="ECO:0000256" key="2">
    <source>
        <dbReference type="ARBA" id="ARBA00022840"/>
    </source>
</evidence>
<accession>A0A2K3L6Y9</accession>
<keyword evidence="3" id="KW-0346">Stress response</keyword>
<proteinExistence type="predicted"/>
<dbReference type="Pfam" id="PF00012">
    <property type="entry name" value="HSP70"/>
    <property type="match status" value="1"/>
</dbReference>
<evidence type="ECO:0000313" key="4">
    <source>
        <dbReference type="Proteomes" id="UP000236291"/>
    </source>
</evidence>
<organism evidence="3 4">
    <name type="scientific">Trifolium pratense</name>
    <name type="common">Red clover</name>
    <dbReference type="NCBI Taxonomy" id="57577"/>
    <lineage>
        <taxon>Eukaryota</taxon>
        <taxon>Viridiplantae</taxon>
        <taxon>Streptophyta</taxon>
        <taxon>Embryophyta</taxon>
        <taxon>Tracheophyta</taxon>
        <taxon>Spermatophyta</taxon>
        <taxon>Magnoliopsida</taxon>
        <taxon>eudicotyledons</taxon>
        <taxon>Gunneridae</taxon>
        <taxon>Pentapetalae</taxon>
        <taxon>rosids</taxon>
        <taxon>fabids</taxon>
        <taxon>Fabales</taxon>
        <taxon>Fabaceae</taxon>
        <taxon>Papilionoideae</taxon>
        <taxon>50 kb inversion clade</taxon>
        <taxon>NPAAA clade</taxon>
        <taxon>Hologalegina</taxon>
        <taxon>IRL clade</taxon>
        <taxon>Trifolieae</taxon>
        <taxon>Trifolium</taxon>
    </lineage>
</organism>
<keyword evidence="1" id="KW-0547">Nucleotide-binding</keyword>
<name>A0A2K3L6Y9_TRIPR</name>
<dbReference type="SUPFAM" id="SSF53067">
    <property type="entry name" value="Actin-like ATPase domain"/>
    <property type="match status" value="1"/>
</dbReference>
<dbReference type="Proteomes" id="UP000236291">
    <property type="component" value="Unassembled WGS sequence"/>
</dbReference>
<dbReference type="PROSITE" id="PS01036">
    <property type="entry name" value="HSP70_3"/>
    <property type="match status" value="1"/>
</dbReference>
<dbReference type="InterPro" id="IPR043129">
    <property type="entry name" value="ATPase_NBD"/>
</dbReference>
<dbReference type="SUPFAM" id="SSF100920">
    <property type="entry name" value="Heat shock protein 70kD (HSP70), peptide-binding domain"/>
    <property type="match status" value="1"/>
</dbReference>
<evidence type="ECO:0000313" key="3">
    <source>
        <dbReference type="EMBL" id="PNX74273.1"/>
    </source>
</evidence>
<dbReference type="InterPro" id="IPR029047">
    <property type="entry name" value="HSP70_peptide-bd_sf"/>
</dbReference>
<sequence>MDKSSVDDVVLVGGSSRIPMVQELLQDLFWGKELCKSINPDEAVAFGAAAHAALLTEDIKNVPNLVLIDVSPLSLGCKTTQDRISVVIPRNTTIPVKKEKNVTVQFLITNLVP</sequence>
<evidence type="ECO:0000256" key="1">
    <source>
        <dbReference type="ARBA" id="ARBA00022741"/>
    </source>
</evidence>
<dbReference type="STRING" id="57577.A0A2K3L6Y9"/>
<dbReference type="GO" id="GO:0140662">
    <property type="term" value="F:ATP-dependent protein folding chaperone"/>
    <property type="evidence" value="ECO:0007669"/>
    <property type="project" value="InterPro"/>
</dbReference>
<dbReference type="AlphaFoldDB" id="A0A2K3L6Y9"/>
<dbReference type="PRINTS" id="PR00301">
    <property type="entry name" value="HEATSHOCK70"/>
</dbReference>
<dbReference type="PANTHER" id="PTHR19375">
    <property type="entry name" value="HEAT SHOCK PROTEIN 70KDA"/>
    <property type="match status" value="1"/>
</dbReference>
<comment type="caution">
    <text evidence="3">The sequence shown here is derived from an EMBL/GenBank/DDBJ whole genome shotgun (WGS) entry which is preliminary data.</text>
</comment>
<gene>
    <name evidence="3" type="ORF">L195_g030189</name>
</gene>